<name>A0A8S3D3F0_9BILA</name>
<sequence>YDENEGGVCWARNHTLPPFGCRVEDPSKGTKLGGLKAFMEYKVHIDVSITLNSKRNHQ</sequence>
<accession>A0A8S3D3F0</accession>
<protein>
    <submittedName>
        <fullName evidence="1">Uncharacterized protein</fullName>
    </submittedName>
</protein>
<reference evidence="1" key="1">
    <citation type="submission" date="2021-02" db="EMBL/GenBank/DDBJ databases">
        <authorList>
            <person name="Nowell W R."/>
        </authorList>
    </citation>
    <scope>NUCLEOTIDE SEQUENCE</scope>
</reference>
<evidence type="ECO:0000313" key="1">
    <source>
        <dbReference type="EMBL" id="CAF4945192.1"/>
    </source>
</evidence>
<comment type="caution">
    <text evidence="1">The sequence shown here is derived from an EMBL/GenBank/DDBJ whole genome shotgun (WGS) entry which is preliminary data.</text>
</comment>
<proteinExistence type="predicted"/>
<dbReference type="EMBL" id="CAJOBJ010188565">
    <property type="protein sequence ID" value="CAF4945192.1"/>
    <property type="molecule type" value="Genomic_DNA"/>
</dbReference>
<feature type="non-terminal residue" evidence="1">
    <location>
        <position position="1"/>
    </location>
</feature>
<organism evidence="1 2">
    <name type="scientific">Rotaria magnacalcarata</name>
    <dbReference type="NCBI Taxonomy" id="392030"/>
    <lineage>
        <taxon>Eukaryota</taxon>
        <taxon>Metazoa</taxon>
        <taxon>Spiralia</taxon>
        <taxon>Gnathifera</taxon>
        <taxon>Rotifera</taxon>
        <taxon>Eurotatoria</taxon>
        <taxon>Bdelloidea</taxon>
        <taxon>Philodinida</taxon>
        <taxon>Philodinidae</taxon>
        <taxon>Rotaria</taxon>
    </lineage>
</organism>
<evidence type="ECO:0000313" key="2">
    <source>
        <dbReference type="Proteomes" id="UP000681720"/>
    </source>
</evidence>
<dbReference type="Proteomes" id="UP000681720">
    <property type="component" value="Unassembled WGS sequence"/>
</dbReference>
<gene>
    <name evidence="1" type="ORF">GIL414_LOCUS54027</name>
</gene>
<dbReference type="AlphaFoldDB" id="A0A8S3D3F0"/>